<reference evidence="2" key="1">
    <citation type="journal article" date="2021" name="mSystems">
        <title>Bacteria and Archaea Synergistically Convert Glycine Betaine to Biogenic Methane in the Formosa Cold Seep of the South China Sea.</title>
        <authorList>
            <person name="Li L."/>
            <person name="Zhang W."/>
            <person name="Zhang S."/>
            <person name="Song L."/>
            <person name="Sun Q."/>
            <person name="Zhang H."/>
            <person name="Xiang H."/>
            <person name="Dong X."/>
        </authorList>
    </citation>
    <scope>NUCLEOTIDE SEQUENCE</scope>
    <source>
        <strain evidence="2">ZWT</strain>
    </source>
</reference>
<gene>
    <name evidence="2" type="ORF">KDK92_06180</name>
</gene>
<reference evidence="2" key="2">
    <citation type="submission" date="2021-04" db="EMBL/GenBank/DDBJ databases">
        <authorList>
            <person name="Dong X."/>
        </authorList>
    </citation>
    <scope>NUCLEOTIDE SEQUENCE</scope>
    <source>
        <strain evidence="2">ZWT</strain>
    </source>
</reference>
<dbReference type="Gene3D" id="1.20.5.320">
    <property type="entry name" value="6-Phosphogluconate Dehydrogenase, domain 3"/>
    <property type="match status" value="1"/>
</dbReference>
<dbReference type="RefSeq" id="WP_250858320.1">
    <property type="nucleotide sequence ID" value="NZ_JAGSOJ010000001.1"/>
</dbReference>
<evidence type="ECO:0008006" key="4">
    <source>
        <dbReference type="Google" id="ProtNLM"/>
    </source>
</evidence>
<evidence type="ECO:0000256" key="1">
    <source>
        <dbReference type="SAM" id="MobiDB-lite"/>
    </source>
</evidence>
<dbReference type="EMBL" id="JAGSOJ010000001">
    <property type="protein sequence ID" value="MCM1989321.1"/>
    <property type="molecule type" value="Genomic_DNA"/>
</dbReference>
<sequence length="213" mass="21945">MSFNQISGQGCTSSSISYRYKEIPGQPGPPGPKGPPGPPGQQGPPGPQGPKGCCEVVNARPIVRCECVLQMKNLLQQLAVIGGVGVDLLGVNIEYKNYDVVSLNALGGTVTIQKAGSNEKVSICKIIALTLGSGTFTGLGVSPLSLDDPPLVSCEEVCEKSVRNELETIGVGNAVDVKTGGITFSGDITSINVGLLILDDESALTTCAMDSLQ</sequence>
<evidence type="ECO:0000313" key="2">
    <source>
        <dbReference type="EMBL" id="MCM1989321.1"/>
    </source>
</evidence>
<organism evidence="2 3">
    <name type="scientific">Oceanirhabdus seepicola</name>
    <dbReference type="NCBI Taxonomy" id="2828781"/>
    <lineage>
        <taxon>Bacteria</taxon>
        <taxon>Bacillati</taxon>
        <taxon>Bacillota</taxon>
        <taxon>Clostridia</taxon>
        <taxon>Eubacteriales</taxon>
        <taxon>Clostridiaceae</taxon>
        <taxon>Oceanirhabdus</taxon>
    </lineage>
</organism>
<feature type="compositionally biased region" description="Pro residues" evidence="1">
    <location>
        <begin position="26"/>
        <end position="48"/>
    </location>
</feature>
<feature type="region of interest" description="Disordered" evidence="1">
    <location>
        <begin position="19"/>
        <end position="50"/>
    </location>
</feature>
<comment type="caution">
    <text evidence="2">The sequence shown here is derived from an EMBL/GenBank/DDBJ whole genome shotgun (WGS) entry which is preliminary data.</text>
</comment>
<proteinExistence type="predicted"/>
<protein>
    <recommendedName>
        <fullName evidence="4">Collagen-like protein</fullName>
    </recommendedName>
</protein>
<dbReference type="AlphaFoldDB" id="A0A9J6NZL7"/>
<name>A0A9J6NZL7_9CLOT</name>
<accession>A0A9J6NZL7</accession>
<dbReference type="Proteomes" id="UP001056429">
    <property type="component" value="Unassembled WGS sequence"/>
</dbReference>
<evidence type="ECO:0000313" key="3">
    <source>
        <dbReference type="Proteomes" id="UP001056429"/>
    </source>
</evidence>
<keyword evidence="3" id="KW-1185">Reference proteome</keyword>